<dbReference type="Proteomes" id="UP001150830">
    <property type="component" value="Unassembled WGS sequence"/>
</dbReference>
<feature type="chain" id="PRO_5040996559" evidence="1">
    <location>
        <begin position="26"/>
        <end position="603"/>
    </location>
</feature>
<name>A0A9X3IT99_9GAMM</name>
<evidence type="ECO:0000256" key="1">
    <source>
        <dbReference type="SAM" id="SignalP"/>
    </source>
</evidence>
<accession>A0A9X3IT99</accession>
<organism evidence="2 3">
    <name type="scientific">Parathalassolituus penaei</name>
    <dbReference type="NCBI Taxonomy" id="2997323"/>
    <lineage>
        <taxon>Bacteria</taxon>
        <taxon>Pseudomonadati</taxon>
        <taxon>Pseudomonadota</taxon>
        <taxon>Gammaproteobacteria</taxon>
        <taxon>Oceanospirillales</taxon>
        <taxon>Oceanospirillaceae</taxon>
        <taxon>Parathalassolituus</taxon>
    </lineage>
</organism>
<reference evidence="2" key="1">
    <citation type="submission" date="2022-11" db="EMBL/GenBank/DDBJ databases">
        <title>Parathalassolutuus dongxingensis gen. nov., sp. nov., a novel member of family Oceanospirillaceae isolated from a coastal shrimp pond in Guangxi, China.</title>
        <authorList>
            <person name="Chen H."/>
        </authorList>
    </citation>
    <scope>NUCLEOTIDE SEQUENCE</scope>
    <source>
        <strain evidence="2">G-43</strain>
    </source>
</reference>
<evidence type="ECO:0000313" key="3">
    <source>
        <dbReference type="Proteomes" id="UP001150830"/>
    </source>
</evidence>
<dbReference type="AlphaFoldDB" id="A0A9X3IT99"/>
<dbReference type="EMBL" id="JAPNOA010000059">
    <property type="protein sequence ID" value="MCY0967267.1"/>
    <property type="molecule type" value="Genomic_DNA"/>
</dbReference>
<dbReference type="RefSeq" id="WP_283175469.1">
    <property type="nucleotide sequence ID" value="NZ_JAPNOA010000059.1"/>
</dbReference>
<evidence type="ECO:0000313" key="2">
    <source>
        <dbReference type="EMBL" id="MCY0967267.1"/>
    </source>
</evidence>
<keyword evidence="3" id="KW-1185">Reference proteome</keyword>
<protein>
    <submittedName>
        <fullName evidence="2">Uncharacterized protein</fullName>
    </submittedName>
</protein>
<sequence>MNLKSCFVSSLIFLISPTISEVAFATGEEPDGSTAKGLLTSCRNLYEKSEQLKDTNYSMYRNKEAAKQLTEGLISDISKELEKTNSAFNGGDNLYCQNTDSLRSDVSITDAEAHNTAIANLTTRVSAVEKALTPFKTIPGDLLKNTRAQWESANTEEQSAATAALFGPSPSTGSAITLSDTPLVKTLTKISELKQQYAITDNGTTLYLLRPAEQWQLYDVLGNIKSLEKHPEIDKFTDTDLTDTQKSELKTRLLEARYQLYSMLADFDEAAQLLVTEDNSLIKRIRDENAGVDTTRLDQLIREQAALKSRQQKENQKRFNVLIARQLSNTLDENGKAELKNLSESLATDNTNSLDIHLDTFDTYHDPIRRFYLGAQYSASTRFSGDKTATAGFYQYMQPYGNQRLHREMDIGIGAVKFNPATNDTNNTNTSTDETRYSLTLKHQWTWMPLSPKEKAPRENTPWGFIETSEGKIFYGPTVGIEGHMYERPTTSTDATSSTSMDYRYDFFGGYRWAVSPESYIDLMAAGCRLQSEVSDRTACKLRIRTDMTMSFDAFNNGDKFKLGLLLDLSTKSSKESVYPNTATISFTYNISFSDLYSSYASN</sequence>
<gene>
    <name evidence="2" type="ORF">OUO13_18975</name>
</gene>
<feature type="signal peptide" evidence="1">
    <location>
        <begin position="1"/>
        <end position="25"/>
    </location>
</feature>
<comment type="caution">
    <text evidence="2">The sequence shown here is derived from an EMBL/GenBank/DDBJ whole genome shotgun (WGS) entry which is preliminary data.</text>
</comment>
<keyword evidence="1" id="KW-0732">Signal</keyword>
<proteinExistence type="predicted"/>